<organism evidence="1 2">
    <name type="scientific">Thiohalocapsa marina</name>
    <dbReference type="NCBI Taxonomy" id="424902"/>
    <lineage>
        <taxon>Bacteria</taxon>
        <taxon>Pseudomonadati</taxon>
        <taxon>Pseudomonadota</taxon>
        <taxon>Gammaproteobacteria</taxon>
        <taxon>Chromatiales</taxon>
        <taxon>Chromatiaceae</taxon>
        <taxon>Thiohalocapsa</taxon>
    </lineage>
</organism>
<evidence type="ECO:0000313" key="1">
    <source>
        <dbReference type="EMBL" id="KAA6185824.1"/>
    </source>
</evidence>
<evidence type="ECO:0000313" key="2">
    <source>
        <dbReference type="Proteomes" id="UP000322981"/>
    </source>
</evidence>
<dbReference type="AlphaFoldDB" id="A0A5M8FMW6"/>
<name>A0A5M8FMW6_9GAMM</name>
<gene>
    <name evidence="1" type="ORF">F2Q65_07435</name>
</gene>
<dbReference type="RefSeq" id="WP_150091972.1">
    <property type="nucleotide sequence ID" value="NZ_JBFUOH010000001.1"/>
</dbReference>
<keyword evidence="2" id="KW-1185">Reference proteome</keyword>
<comment type="caution">
    <text evidence="1">The sequence shown here is derived from an EMBL/GenBank/DDBJ whole genome shotgun (WGS) entry which is preliminary data.</text>
</comment>
<dbReference type="OrthoDB" id="3174978at2"/>
<evidence type="ECO:0008006" key="3">
    <source>
        <dbReference type="Google" id="ProtNLM"/>
    </source>
</evidence>
<dbReference type="InterPro" id="IPR009912">
    <property type="entry name" value="DUF1451"/>
</dbReference>
<sequence length="182" mass="20717">MNDPGKHGEHKEHAADYLVEAYERMLKGTEEAIREARESAPKMQHMLEQVRDNMVELGELTREEANKVADYVQRDIEDAANYIAETGEDLRDWWHFDLQLMERRMLDAFTSVADQTSLQLSQWAERARRAGLYQAGQITGPGTLVCDKCGAETHFTRTGRIPPCADCGGLAFHRPKPKRDEA</sequence>
<accession>A0A5M8FMW6</accession>
<dbReference type="Proteomes" id="UP000322981">
    <property type="component" value="Unassembled WGS sequence"/>
</dbReference>
<dbReference type="Pfam" id="PF07295">
    <property type="entry name" value="DUF1451"/>
    <property type="match status" value="1"/>
</dbReference>
<protein>
    <recommendedName>
        <fullName evidence="3">Zinc ribbon-containing protein</fullName>
    </recommendedName>
</protein>
<reference evidence="1 2" key="1">
    <citation type="submission" date="2019-09" db="EMBL/GenBank/DDBJ databases">
        <title>Whole-genome sequence of the purple sulfur bacterium Thiohalocapsa marina DSM 19078.</title>
        <authorList>
            <person name="Kyndt J.A."/>
            <person name="Meyer T.E."/>
        </authorList>
    </citation>
    <scope>NUCLEOTIDE SEQUENCE [LARGE SCALE GENOMIC DNA]</scope>
    <source>
        <strain evidence="1 2">DSM 19078</strain>
    </source>
</reference>
<dbReference type="EMBL" id="VWXX01000007">
    <property type="protein sequence ID" value="KAA6185824.1"/>
    <property type="molecule type" value="Genomic_DNA"/>
</dbReference>
<proteinExistence type="predicted"/>